<sequence length="88" mass="9034">MEPLSVSRVSGGVSGGVLTGGGSGGRSGGRSGRKSGCRSGTLRVVKARAATIKASAQFSDTEALEEKADRKPRGRRKTPLKERSSESS</sequence>
<dbReference type="AlphaFoldDB" id="A0A7J7JM39"/>
<comment type="caution">
    <text evidence="2">The sequence shown here is derived from an EMBL/GenBank/DDBJ whole genome shotgun (WGS) entry which is preliminary data.</text>
</comment>
<organism evidence="2 3">
    <name type="scientific">Bugula neritina</name>
    <name type="common">Brown bryozoan</name>
    <name type="synonym">Sertularia neritina</name>
    <dbReference type="NCBI Taxonomy" id="10212"/>
    <lineage>
        <taxon>Eukaryota</taxon>
        <taxon>Metazoa</taxon>
        <taxon>Spiralia</taxon>
        <taxon>Lophotrochozoa</taxon>
        <taxon>Bryozoa</taxon>
        <taxon>Gymnolaemata</taxon>
        <taxon>Cheilostomatida</taxon>
        <taxon>Flustrina</taxon>
        <taxon>Buguloidea</taxon>
        <taxon>Bugulidae</taxon>
        <taxon>Bugula</taxon>
    </lineage>
</organism>
<feature type="region of interest" description="Disordered" evidence="1">
    <location>
        <begin position="56"/>
        <end position="88"/>
    </location>
</feature>
<reference evidence="2" key="1">
    <citation type="submission" date="2020-06" db="EMBL/GenBank/DDBJ databases">
        <title>Draft genome of Bugula neritina, a colonial animal packing powerful symbionts and potential medicines.</title>
        <authorList>
            <person name="Rayko M."/>
        </authorList>
    </citation>
    <scope>NUCLEOTIDE SEQUENCE [LARGE SCALE GENOMIC DNA]</scope>
    <source>
        <strain evidence="2">Kwan_BN1</strain>
    </source>
</reference>
<evidence type="ECO:0000256" key="1">
    <source>
        <dbReference type="SAM" id="MobiDB-lite"/>
    </source>
</evidence>
<evidence type="ECO:0000313" key="3">
    <source>
        <dbReference type="Proteomes" id="UP000593567"/>
    </source>
</evidence>
<name>A0A7J7JM39_BUGNE</name>
<evidence type="ECO:0000313" key="2">
    <source>
        <dbReference type="EMBL" id="KAF6027135.1"/>
    </source>
</evidence>
<accession>A0A7J7JM39</accession>
<dbReference type="Proteomes" id="UP000593567">
    <property type="component" value="Unassembled WGS sequence"/>
</dbReference>
<feature type="compositionally biased region" description="Gly residues" evidence="1">
    <location>
        <begin position="12"/>
        <end position="30"/>
    </location>
</feature>
<keyword evidence="3" id="KW-1185">Reference proteome</keyword>
<gene>
    <name evidence="2" type="ORF">EB796_014557</name>
</gene>
<feature type="compositionally biased region" description="Basic and acidic residues" evidence="1">
    <location>
        <begin position="79"/>
        <end position="88"/>
    </location>
</feature>
<proteinExistence type="predicted"/>
<protein>
    <submittedName>
        <fullName evidence="2">Uncharacterized protein</fullName>
    </submittedName>
</protein>
<feature type="compositionally biased region" description="Low complexity" evidence="1">
    <location>
        <begin position="1"/>
        <end position="11"/>
    </location>
</feature>
<dbReference type="EMBL" id="VXIV02002137">
    <property type="protein sequence ID" value="KAF6027135.1"/>
    <property type="molecule type" value="Genomic_DNA"/>
</dbReference>
<feature type="region of interest" description="Disordered" evidence="1">
    <location>
        <begin position="1"/>
        <end position="42"/>
    </location>
</feature>